<name>A0A8J8SAT1_9FIRM</name>
<dbReference type="CDD" id="cd00851">
    <property type="entry name" value="MTH1175"/>
    <property type="match status" value="1"/>
</dbReference>
<dbReference type="AlphaFoldDB" id="A0A8J8SAT1"/>
<dbReference type="PANTHER" id="PTHR42983">
    <property type="entry name" value="DINITROGENASE IRON-MOLYBDENUM COFACTOR PROTEIN-RELATED"/>
    <property type="match status" value="1"/>
</dbReference>
<gene>
    <name evidence="2" type="ORF">HYG85_01640</name>
</gene>
<dbReference type="InterPro" id="IPR036105">
    <property type="entry name" value="DiNase_FeMo-co_biosyn_sf"/>
</dbReference>
<dbReference type="SUPFAM" id="SSF53146">
    <property type="entry name" value="Nitrogenase accessory factor-like"/>
    <property type="match status" value="1"/>
</dbReference>
<organism evidence="2 3">
    <name type="scientific">Vallitalea guaymasensis</name>
    <dbReference type="NCBI Taxonomy" id="1185412"/>
    <lineage>
        <taxon>Bacteria</taxon>
        <taxon>Bacillati</taxon>
        <taxon>Bacillota</taxon>
        <taxon>Clostridia</taxon>
        <taxon>Lachnospirales</taxon>
        <taxon>Vallitaleaceae</taxon>
        <taxon>Vallitalea</taxon>
    </lineage>
</organism>
<dbReference type="Pfam" id="PF02579">
    <property type="entry name" value="Nitro_FeMo-Co"/>
    <property type="match status" value="1"/>
</dbReference>
<dbReference type="PANTHER" id="PTHR42983:SF1">
    <property type="entry name" value="IRON-MOLYBDENUM PROTEIN"/>
    <property type="match status" value="1"/>
</dbReference>
<dbReference type="Gene3D" id="3.30.420.130">
    <property type="entry name" value="Dinitrogenase iron-molybdenum cofactor biosynthesis domain"/>
    <property type="match status" value="1"/>
</dbReference>
<dbReference type="Proteomes" id="UP000677305">
    <property type="component" value="Chromosome"/>
</dbReference>
<dbReference type="InterPro" id="IPR033913">
    <property type="entry name" value="MTH1175_dom"/>
</dbReference>
<evidence type="ECO:0000259" key="1">
    <source>
        <dbReference type="Pfam" id="PF02579"/>
    </source>
</evidence>
<protein>
    <submittedName>
        <fullName evidence="2">NifB/NifX family molybdenum-iron cluster-binding protein</fullName>
    </submittedName>
</protein>
<feature type="domain" description="Dinitrogenase iron-molybdenum cofactor biosynthesis" evidence="1">
    <location>
        <begin position="16"/>
        <end position="99"/>
    </location>
</feature>
<reference evidence="2 3" key="1">
    <citation type="submission" date="2020-07" db="EMBL/GenBank/DDBJ databases">
        <title>Vallitalea guaymasensis genome.</title>
        <authorList>
            <person name="Postec A."/>
        </authorList>
    </citation>
    <scope>NUCLEOTIDE SEQUENCE [LARGE SCALE GENOMIC DNA]</scope>
    <source>
        <strain evidence="2 3">Ra1766G1</strain>
    </source>
</reference>
<evidence type="ECO:0000313" key="2">
    <source>
        <dbReference type="EMBL" id="QUH27685.1"/>
    </source>
</evidence>
<accession>A0A8J8SAT1</accession>
<dbReference type="RefSeq" id="WP_212692005.1">
    <property type="nucleotide sequence ID" value="NZ_CP058561.1"/>
</dbReference>
<dbReference type="InterPro" id="IPR003731">
    <property type="entry name" value="Di-Nase_FeMo-co_biosynth"/>
</dbReference>
<keyword evidence="3" id="KW-1185">Reference proteome</keyword>
<evidence type="ECO:0000313" key="3">
    <source>
        <dbReference type="Proteomes" id="UP000677305"/>
    </source>
</evidence>
<proteinExistence type="predicted"/>
<dbReference type="KEGG" id="vgu:HYG85_01640"/>
<sequence>MKICISSTVDSINGLADGRFGRCPFYAIYDDETKEYEFVENEGAKAAQGAGIKAAQIVVDNGVDVVITGSLGPNAIRVLQAGNIKIYKMLGDKVKEQVGYYNEGKLISIDKPGASHMGIGK</sequence>
<dbReference type="EMBL" id="CP058561">
    <property type="protein sequence ID" value="QUH27685.1"/>
    <property type="molecule type" value="Genomic_DNA"/>
</dbReference>